<feature type="transmembrane region" description="Helical" evidence="2">
    <location>
        <begin position="286"/>
        <end position="307"/>
    </location>
</feature>
<reference evidence="3 4" key="1">
    <citation type="submission" date="2013-11" db="EMBL/GenBank/DDBJ databases">
        <title>Genome sequencing of Stegodyphus mimosarum.</title>
        <authorList>
            <person name="Bechsgaard J."/>
        </authorList>
    </citation>
    <scope>NUCLEOTIDE SEQUENCE [LARGE SCALE GENOMIC DNA]</scope>
</reference>
<evidence type="ECO:0000256" key="1">
    <source>
        <dbReference type="SAM" id="MobiDB-lite"/>
    </source>
</evidence>
<name>A0A087TCG0_STEMI</name>
<feature type="compositionally biased region" description="Low complexity" evidence="1">
    <location>
        <begin position="143"/>
        <end position="153"/>
    </location>
</feature>
<accession>A0A087TCG0</accession>
<dbReference type="EMBL" id="KK114577">
    <property type="protein sequence ID" value="KFM62799.1"/>
    <property type="molecule type" value="Genomic_DNA"/>
</dbReference>
<sequence length="323" mass="35708">MEELKMNEFDISAFDRLLNKRHLPWQHRGFFDFVYDDYIDLNEKTLSKKNVATVSYTSEHNAISSTTQPPTNVTLLKQEELFTTNNTNTNSNSLSIGNDYKTIEASTDISYVSTPVILHVTDLEIQQTQAANSTSKMHNTTASTEFSSSIPTTTTTNSSEKILYTVTSDSHVHITLPFMKAANIQNESEIVSTVYSALEDESTSPTVLTKTNLQVASSDEMRKAVSLQTTYLQSSSVVPKFLTYSTIKTIKLAESITTPVVGNTEDINTETVSSGQKGKTNRSIKLVVAIVFLSTGLTVIVFIAYIIRVKCKKVQCDAIALLP</sequence>
<feature type="region of interest" description="Disordered" evidence="1">
    <location>
        <begin position="131"/>
        <end position="153"/>
    </location>
</feature>
<proteinExistence type="predicted"/>
<feature type="non-terminal residue" evidence="3">
    <location>
        <position position="323"/>
    </location>
</feature>
<dbReference type="OrthoDB" id="10447832at2759"/>
<keyword evidence="2" id="KW-0812">Transmembrane</keyword>
<keyword evidence="2" id="KW-0472">Membrane</keyword>
<feature type="compositionally biased region" description="Polar residues" evidence="1">
    <location>
        <begin position="131"/>
        <end position="142"/>
    </location>
</feature>
<keyword evidence="2" id="KW-1133">Transmembrane helix</keyword>
<evidence type="ECO:0000313" key="4">
    <source>
        <dbReference type="Proteomes" id="UP000054359"/>
    </source>
</evidence>
<evidence type="ECO:0000313" key="3">
    <source>
        <dbReference type="EMBL" id="KFM62799.1"/>
    </source>
</evidence>
<gene>
    <name evidence="3" type="ORF">X975_08911</name>
</gene>
<keyword evidence="4" id="KW-1185">Reference proteome</keyword>
<organism evidence="3 4">
    <name type="scientific">Stegodyphus mimosarum</name>
    <name type="common">African social velvet spider</name>
    <dbReference type="NCBI Taxonomy" id="407821"/>
    <lineage>
        <taxon>Eukaryota</taxon>
        <taxon>Metazoa</taxon>
        <taxon>Ecdysozoa</taxon>
        <taxon>Arthropoda</taxon>
        <taxon>Chelicerata</taxon>
        <taxon>Arachnida</taxon>
        <taxon>Araneae</taxon>
        <taxon>Araneomorphae</taxon>
        <taxon>Entelegynae</taxon>
        <taxon>Eresoidea</taxon>
        <taxon>Eresidae</taxon>
        <taxon>Stegodyphus</taxon>
    </lineage>
</organism>
<protein>
    <submittedName>
        <fullName evidence="3">Uncharacterized protein</fullName>
    </submittedName>
</protein>
<dbReference type="Proteomes" id="UP000054359">
    <property type="component" value="Unassembled WGS sequence"/>
</dbReference>
<evidence type="ECO:0000256" key="2">
    <source>
        <dbReference type="SAM" id="Phobius"/>
    </source>
</evidence>
<dbReference type="AlphaFoldDB" id="A0A087TCG0"/>